<dbReference type="InterPro" id="IPR036942">
    <property type="entry name" value="Beta-barrel_TonB_sf"/>
</dbReference>
<keyword evidence="7" id="KW-0408">Iron</keyword>
<keyword evidence="8" id="KW-0406">Ion transport</keyword>
<proteinExistence type="predicted"/>
<dbReference type="Proteomes" id="UP000268857">
    <property type="component" value="Unassembled WGS sequence"/>
</dbReference>
<keyword evidence="6" id="KW-0732">Signal</keyword>
<dbReference type="GO" id="GO:0009279">
    <property type="term" value="C:cell outer membrane"/>
    <property type="evidence" value="ECO:0007669"/>
    <property type="project" value="UniProtKB-SubCell"/>
</dbReference>
<keyword evidence="9" id="KW-0472">Membrane</keyword>
<keyword evidence="10" id="KW-0998">Cell outer membrane</keyword>
<dbReference type="Gene3D" id="2.40.170.20">
    <property type="entry name" value="TonB-dependent receptor, beta-barrel domain"/>
    <property type="match status" value="1"/>
</dbReference>
<comment type="caution">
    <text evidence="11">The sequence shown here is derived from an EMBL/GenBank/DDBJ whole genome shotgun (WGS) entry which is preliminary data.</text>
</comment>
<keyword evidence="12" id="KW-1185">Reference proteome</keyword>
<dbReference type="InterPro" id="IPR039426">
    <property type="entry name" value="TonB-dep_rcpt-like"/>
</dbReference>
<sequence length="84" mass="9635">MQGLGFGLGFYYVGERVADLANTLELPSYFRTDAAIFYEREQFRAALNFRNIFDVDYYTSRFGSGTFVMPGTPFTVQGTISWKF</sequence>
<name>A0A3S1ANG5_CHLFR</name>
<keyword evidence="4" id="KW-0410">Iron transport</keyword>
<reference evidence="11 12" key="1">
    <citation type="journal article" date="2019" name="Genome Biol. Evol.">
        <title>Day and night: Metabolic profiles and evolutionary relationships of six axenic non-marine cyanobacteria.</title>
        <authorList>
            <person name="Will S.E."/>
            <person name="Henke P."/>
            <person name="Boedeker C."/>
            <person name="Huang S."/>
            <person name="Brinkmann H."/>
            <person name="Rohde M."/>
            <person name="Jarek M."/>
            <person name="Friedl T."/>
            <person name="Seufert S."/>
            <person name="Schumacher M."/>
            <person name="Overmann J."/>
            <person name="Neumann-Schaal M."/>
            <person name="Petersen J."/>
        </authorList>
    </citation>
    <scope>NUCLEOTIDE SEQUENCE [LARGE SCALE GENOMIC DNA]</scope>
    <source>
        <strain evidence="11 12">PCC 6912</strain>
    </source>
</reference>
<accession>A0A3S1ANG5</accession>
<evidence type="ECO:0000256" key="6">
    <source>
        <dbReference type="ARBA" id="ARBA00022729"/>
    </source>
</evidence>
<dbReference type="EMBL" id="RSCJ01000002">
    <property type="protein sequence ID" value="RUR85905.1"/>
    <property type="molecule type" value="Genomic_DNA"/>
</dbReference>
<keyword evidence="2" id="KW-0813">Transport</keyword>
<evidence type="ECO:0000256" key="4">
    <source>
        <dbReference type="ARBA" id="ARBA00022496"/>
    </source>
</evidence>
<dbReference type="SUPFAM" id="SSF56935">
    <property type="entry name" value="Porins"/>
    <property type="match status" value="1"/>
</dbReference>
<comment type="subcellular location">
    <subcellularLocation>
        <location evidence="1">Cell outer membrane</location>
        <topology evidence="1">Multi-pass membrane protein</topology>
    </subcellularLocation>
</comment>
<evidence type="ECO:0000313" key="11">
    <source>
        <dbReference type="EMBL" id="RUR85905.1"/>
    </source>
</evidence>
<protein>
    <submittedName>
        <fullName evidence="11">Uncharacterized protein</fullName>
    </submittedName>
</protein>
<evidence type="ECO:0000256" key="7">
    <source>
        <dbReference type="ARBA" id="ARBA00023004"/>
    </source>
</evidence>
<evidence type="ECO:0000256" key="2">
    <source>
        <dbReference type="ARBA" id="ARBA00022448"/>
    </source>
</evidence>
<dbReference type="PANTHER" id="PTHR32552:SF68">
    <property type="entry name" value="FERRICHROME OUTER MEMBRANE TRANSPORTER_PHAGE RECEPTOR"/>
    <property type="match status" value="1"/>
</dbReference>
<dbReference type="AlphaFoldDB" id="A0A3S1ANG5"/>
<dbReference type="PANTHER" id="PTHR32552">
    <property type="entry name" value="FERRICHROME IRON RECEPTOR-RELATED"/>
    <property type="match status" value="1"/>
</dbReference>
<evidence type="ECO:0000256" key="3">
    <source>
        <dbReference type="ARBA" id="ARBA00022452"/>
    </source>
</evidence>
<evidence type="ECO:0000256" key="5">
    <source>
        <dbReference type="ARBA" id="ARBA00022692"/>
    </source>
</evidence>
<gene>
    <name evidence="11" type="ORF">PCC6912_07300</name>
</gene>
<evidence type="ECO:0000256" key="9">
    <source>
        <dbReference type="ARBA" id="ARBA00023136"/>
    </source>
</evidence>
<dbReference type="STRING" id="211165.GCA_000317285_05916"/>
<evidence type="ECO:0000256" key="8">
    <source>
        <dbReference type="ARBA" id="ARBA00023065"/>
    </source>
</evidence>
<evidence type="ECO:0000256" key="1">
    <source>
        <dbReference type="ARBA" id="ARBA00004571"/>
    </source>
</evidence>
<evidence type="ECO:0000313" key="12">
    <source>
        <dbReference type="Proteomes" id="UP000268857"/>
    </source>
</evidence>
<keyword evidence="5" id="KW-0812">Transmembrane</keyword>
<evidence type="ECO:0000256" key="10">
    <source>
        <dbReference type="ARBA" id="ARBA00023237"/>
    </source>
</evidence>
<organism evidence="11 12">
    <name type="scientific">Chlorogloeopsis fritschii PCC 6912</name>
    <dbReference type="NCBI Taxonomy" id="211165"/>
    <lineage>
        <taxon>Bacteria</taxon>
        <taxon>Bacillati</taxon>
        <taxon>Cyanobacteriota</taxon>
        <taxon>Cyanophyceae</taxon>
        <taxon>Nostocales</taxon>
        <taxon>Chlorogloeopsidaceae</taxon>
        <taxon>Chlorogloeopsis</taxon>
    </lineage>
</organism>
<dbReference type="GO" id="GO:0015344">
    <property type="term" value="F:siderophore uptake transmembrane transporter activity"/>
    <property type="evidence" value="ECO:0007669"/>
    <property type="project" value="TreeGrafter"/>
</dbReference>
<keyword evidence="3" id="KW-1134">Transmembrane beta strand</keyword>